<reference evidence="1" key="1">
    <citation type="submission" date="2019-11" db="EMBL/GenBank/DDBJ databases">
        <authorList>
            <person name="Feng L."/>
        </authorList>
    </citation>
    <scope>NUCLEOTIDE SEQUENCE</scope>
    <source>
        <strain evidence="1">CbolteaeLFYP116</strain>
    </source>
</reference>
<dbReference type="Gene3D" id="2.40.10.120">
    <property type="match status" value="1"/>
</dbReference>
<dbReference type="GO" id="GO:0016811">
    <property type="term" value="F:hydrolase activity, acting on carbon-nitrogen (but not peptide) bonds, in linear amides"/>
    <property type="evidence" value="ECO:0007669"/>
    <property type="project" value="InterPro"/>
</dbReference>
<dbReference type="RefSeq" id="WP_002575824.1">
    <property type="nucleotide sequence ID" value="NZ_BAABXO010000001.1"/>
</dbReference>
<dbReference type="Gene3D" id="2.60.120.580">
    <property type="entry name" value="Acetamidase/Formamidase-like domains"/>
    <property type="match status" value="1"/>
</dbReference>
<gene>
    <name evidence="1" type="primary">amdA_4</name>
    <name evidence="1" type="ORF">CBLFYP116_04507</name>
</gene>
<protein>
    <submittedName>
        <fullName evidence="1">Acetamidase</fullName>
        <ecNumber evidence="1">3.5.1.-</ecNumber>
    </submittedName>
</protein>
<dbReference type="InterPro" id="IPR004304">
    <property type="entry name" value="FmdA_AmdA"/>
</dbReference>
<organism evidence="1">
    <name type="scientific">Enterocloster bolteae</name>
    <dbReference type="NCBI Taxonomy" id="208479"/>
    <lineage>
        <taxon>Bacteria</taxon>
        <taxon>Bacillati</taxon>
        <taxon>Bacillota</taxon>
        <taxon>Clostridia</taxon>
        <taxon>Lachnospirales</taxon>
        <taxon>Lachnospiraceae</taxon>
        <taxon>Enterocloster</taxon>
    </lineage>
</organism>
<dbReference type="PANTHER" id="PTHR31891">
    <property type="entry name" value="FORMAMIDASE C869.04-RELATED"/>
    <property type="match status" value="1"/>
</dbReference>
<dbReference type="AlphaFoldDB" id="A0A6N2X849"/>
<dbReference type="SUPFAM" id="SSF141130">
    <property type="entry name" value="Acetamidase/Formamidase-like"/>
    <property type="match status" value="1"/>
</dbReference>
<keyword evidence="1" id="KW-0378">Hydrolase</keyword>
<proteinExistence type="predicted"/>
<dbReference type="PANTHER" id="PTHR31891:SF1">
    <property type="entry name" value="FORMAMIDASE C869.04-RELATED"/>
    <property type="match status" value="1"/>
</dbReference>
<dbReference type="EC" id="3.5.1.-" evidence="1"/>
<evidence type="ECO:0000313" key="1">
    <source>
        <dbReference type="EMBL" id="VYT49900.1"/>
    </source>
</evidence>
<dbReference type="Pfam" id="PF03069">
    <property type="entry name" value="FmdA_AmdA"/>
    <property type="match status" value="2"/>
</dbReference>
<dbReference type="EMBL" id="CACRTF010000017">
    <property type="protein sequence ID" value="VYT49900.1"/>
    <property type="molecule type" value="Genomic_DNA"/>
</dbReference>
<name>A0A6N2X849_9FIRM</name>
<sequence length="322" mass="34874">MSKVYKLGMEHKKFCYDKKTEPAVIIQSGDVVVFETEDANCGLIAKDEDVWPRFQDIYEAAGGCNPVTGPVYIEGAGEGDCLVVDILSVTPGPESGEGYTSIQSGVGVLEDINGTFQEPLTAKTRICCFEDGMVVMGTEEKGKCLRIPMNPFVGSIGVAPKYDRRASFYQGSEWCGNIDICDVKPGAQVVLPVNVEGGLLLMGDVHACQGDGEITGCALECRGRIEARITLVSRKEAGYFGCPQINSDEFIGSIGLPNCADLSMAMKMGYTDLVRRMEADYGIAQCDGYMLLNLAGQVQVGNEMSCLCKIRRSVLEKFEKRG</sequence>
<dbReference type="GeneID" id="23113743"/>
<accession>A0A6N2X849</accession>